<name>A0ABQ9Z174_9CRUS</name>
<evidence type="ECO:0000256" key="3">
    <source>
        <dbReference type="RuleBase" id="RU362119"/>
    </source>
</evidence>
<reference evidence="4 5" key="1">
    <citation type="journal article" date="2023" name="Nucleic Acids Res.">
        <title>The hologenome of Daphnia magna reveals possible DNA methylation and microbiome-mediated evolution of the host genome.</title>
        <authorList>
            <person name="Chaturvedi A."/>
            <person name="Li X."/>
            <person name="Dhandapani V."/>
            <person name="Marshall H."/>
            <person name="Kissane S."/>
            <person name="Cuenca-Cambronero M."/>
            <person name="Asole G."/>
            <person name="Calvet F."/>
            <person name="Ruiz-Romero M."/>
            <person name="Marangio P."/>
            <person name="Guigo R."/>
            <person name="Rago D."/>
            <person name="Mirbahai L."/>
            <person name="Eastwood N."/>
            <person name="Colbourne J.K."/>
            <person name="Zhou J."/>
            <person name="Mallon E."/>
            <person name="Orsini L."/>
        </authorList>
    </citation>
    <scope>NUCLEOTIDE SEQUENCE [LARGE SCALE GENOMIC DNA]</scope>
    <source>
        <strain evidence="4">LRV0_1</strain>
    </source>
</reference>
<dbReference type="PRINTS" id="PR01607">
    <property type="entry name" value="APYRASEFAMLY"/>
</dbReference>
<keyword evidence="3" id="KW-0378">Hydrolase</keyword>
<feature type="chain" id="PRO_5044985126" description="5'-nucleotidase" evidence="3">
    <location>
        <begin position="25"/>
        <end position="500"/>
    </location>
</feature>
<sequence length="500" mass="56314">MPCNIYISLPAFLLLIGEWSGQEAKQSFSFPLTVVIRFIEVAYVDMDEGKRPSSFLTATFYSYDFHNSLGNHEFDDCVAGLAPFANIDTTREPWLHGKIPKSVVVQVGGHRVGIVGYLTVETSYISTLNAVKVFDEIQCVREEAERLKKDGSVTRWSVKDMEIAEQVPDIDVVVGGHTNTFLWNGPAPSIEIPQGPYPTMVKQPSGKEVPVVQAFAIGKYLGNLMVTFNDDGDVIATAGLPILMDKTIPRRTIVVVNPTGCKLHICHSFILDADPLVLQELIPFRKEFTKFAGEGQWSKVAIALINGGGVRASIDECAQNDIVKISGETLKNIFELAVHDYDPSALDLLRIVKVHRKREYLNLEGLSDGLLFLIYNAMLPRQRPYTFEEHQKMRYLGKIRRLGEFHAQVKFGERPHPLHPASTRPYQPLPPGVHIDEKLAFYETGFYNVAIRYLPRRDAVAVTNLQVNADKARYLESLKPEDQRQPIVVVEEQQIYPHFH</sequence>
<gene>
    <name evidence="4" type="ORF">OUZ56_011375</name>
</gene>
<dbReference type="SUPFAM" id="SSF56300">
    <property type="entry name" value="Metallo-dependent phosphatases"/>
    <property type="match status" value="1"/>
</dbReference>
<protein>
    <recommendedName>
        <fullName evidence="2">5'-nucleotidase</fullName>
        <ecNumber evidence="2">3.1.3.5</ecNumber>
    </recommendedName>
</protein>
<organism evidence="4 5">
    <name type="scientific">Daphnia magna</name>
    <dbReference type="NCBI Taxonomy" id="35525"/>
    <lineage>
        <taxon>Eukaryota</taxon>
        <taxon>Metazoa</taxon>
        <taxon>Ecdysozoa</taxon>
        <taxon>Arthropoda</taxon>
        <taxon>Crustacea</taxon>
        <taxon>Branchiopoda</taxon>
        <taxon>Diplostraca</taxon>
        <taxon>Cladocera</taxon>
        <taxon>Anomopoda</taxon>
        <taxon>Daphniidae</taxon>
        <taxon>Daphnia</taxon>
    </lineage>
</organism>
<comment type="similarity">
    <text evidence="3">Belongs to the 5'-nucleotidase family.</text>
</comment>
<dbReference type="Proteomes" id="UP001234178">
    <property type="component" value="Unassembled WGS sequence"/>
</dbReference>
<dbReference type="PANTHER" id="PTHR11575">
    <property type="entry name" value="5'-NUCLEOTIDASE-RELATED"/>
    <property type="match status" value="1"/>
</dbReference>
<evidence type="ECO:0000313" key="5">
    <source>
        <dbReference type="Proteomes" id="UP001234178"/>
    </source>
</evidence>
<accession>A0ABQ9Z174</accession>
<comment type="catalytic activity">
    <reaction evidence="1">
        <text>a ribonucleoside 5'-phosphate + H2O = a ribonucleoside + phosphate</text>
        <dbReference type="Rhea" id="RHEA:12484"/>
        <dbReference type="ChEBI" id="CHEBI:15377"/>
        <dbReference type="ChEBI" id="CHEBI:18254"/>
        <dbReference type="ChEBI" id="CHEBI:43474"/>
        <dbReference type="ChEBI" id="CHEBI:58043"/>
        <dbReference type="EC" id="3.1.3.5"/>
    </reaction>
</comment>
<keyword evidence="3" id="KW-0547">Nucleotide-binding</keyword>
<evidence type="ECO:0000256" key="2">
    <source>
        <dbReference type="ARBA" id="ARBA00012643"/>
    </source>
</evidence>
<evidence type="ECO:0000313" key="4">
    <source>
        <dbReference type="EMBL" id="KAK4006220.1"/>
    </source>
</evidence>
<dbReference type="EMBL" id="JAOYFB010000002">
    <property type="protein sequence ID" value="KAK4006220.1"/>
    <property type="molecule type" value="Genomic_DNA"/>
</dbReference>
<dbReference type="InterPro" id="IPR029052">
    <property type="entry name" value="Metallo-depent_PP-like"/>
</dbReference>
<keyword evidence="5" id="KW-1185">Reference proteome</keyword>
<dbReference type="PANTHER" id="PTHR11575:SF24">
    <property type="entry name" value="5'-NUCLEOTIDASE"/>
    <property type="match status" value="1"/>
</dbReference>
<dbReference type="InterPro" id="IPR006179">
    <property type="entry name" value="5_nucleotidase/apyrase"/>
</dbReference>
<proteinExistence type="inferred from homology"/>
<feature type="signal peptide" evidence="3">
    <location>
        <begin position="1"/>
        <end position="24"/>
    </location>
</feature>
<dbReference type="Gene3D" id="3.60.21.10">
    <property type="match status" value="1"/>
</dbReference>
<evidence type="ECO:0000256" key="1">
    <source>
        <dbReference type="ARBA" id="ARBA00000815"/>
    </source>
</evidence>
<comment type="caution">
    <text evidence="4">The sequence shown here is derived from an EMBL/GenBank/DDBJ whole genome shotgun (WGS) entry which is preliminary data.</text>
</comment>
<dbReference type="EC" id="3.1.3.5" evidence="2"/>
<keyword evidence="3" id="KW-0732">Signal</keyword>